<dbReference type="Proteomes" id="UP000054683">
    <property type="component" value="Unassembled WGS sequence"/>
</dbReference>
<evidence type="ECO:0000256" key="11">
    <source>
        <dbReference type="PROSITE-ProRule" id="PRU00284"/>
    </source>
</evidence>
<reference evidence="15 16" key="1">
    <citation type="submission" date="2016-01" db="EMBL/GenBank/DDBJ databases">
        <authorList>
            <person name="Oliw E.H."/>
        </authorList>
    </citation>
    <scope>NUCLEOTIDE SEQUENCE [LARGE SCALE GENOMIC DNA]</scope>
    <source>
        <strain evidence="15">LMG 27134</strain>
    </source>
</reference>
<name>A0A158G5H8_9BURK</name>
<dbReference type="GO" id="GO:0005886">
    <property type="term" value="C:plasma membrane"/>
    <property type="evidence" value="ECO:0007669"/>
    <property type="project" value="UniProtKB-SubCell"/>
</dbReference>
<dbReference type="InterPro" id="IPR035440">
    <property type="entry name" value="4HB_MCP_dom_sf"/>
</dbReference>
<evidence type="ECO:0000256" key="1">
    <source>
        <dbReference type="ARBA" id="ARBA00004429"/>
    </source>
</evidence>
<comment type="subcellular location">
    <subcellularLocation>
        <location evidence="1">Cell inner membrane</location>
        <topology evidence="1">Multi-pass membrane protein</topology>
    </subcellularLocation>
</comment>
<evidence type="ECO:0000313" key="15">
    <source>
        <dbReference type="EMBL" id="SAL27292.1"/>
    </source>
</evidence>
<accession>A0A158G5H8</accession>
<organism evidence="15 16">
    <name type="scientific">Caballeronia udeis</name>
    <dbReference type="NCBI Taxonomy" id="1232866"/>
    <lineage>
        <taxon>Bacteria</taxon>
        <taxon>Pseudomonadati</taxon>
        <taxon>Pseudomonadota</taxon>
        <taxon>Betaproteobacteria</taxon>
        <taxon>Burkholderiales</taxon>
        <taxon>Burkholderiaceae</taxon>
        <taxon>Caballeronia</taxon>
    </lineage>
</organism>
<evidence type="ECO:0000259" key="14">
    <source>
        <dbReference type="PROSITE" id="PS50885"/>
    </source>
</evidence>
<feature type="transmembrane region" description="Helical" evidence="12">
    <location>
        <begin position="187"/>
        <end position="210"/>
    </location>
</feature>
<evidence type="ECO:0000259" key="13">
    <source>
        <dbReference type="PROSITE" id="PS50111"/>
    </source>
</evidence>
<dbReference type="InterPro" id="IPR051310">
    <property type="entry name" value="MCP_chemotaxis"/>
</dbReference>
<keyword evidence="5" id="KW-0997">Cell inner membrane</keyword>
<dbReference type="RefSeq" id="WP_062084813.1">
    <property type="nucleotide sequence ID" value="NZ_FCOK02000010.1"/>
</dbReference>
<dbReference type="PROSITE" id="PS50885">
    <property type="entry name" value="HAMP"/>
    <property type="match status" value="1"/>
</dbReference>
<dbReference type="PANTHER" id="PTHR43531">
    <property type="entry name" value="PROTEIN ICFG"/>
    <property type="match status" value="1"/>
</dbReference>
<dbReference type="PROSITE" id="PS50111">
    <property type="entry name" value="CHEMOTAXIS_TRANSDUC_2"/>
    <property type="match status" value="1"/>
</dbReference>
<dbReference type="OrthoDB" id="8982326at2"/>
<dbReference type="Gene3D" id="1.20.120.30">
    <property type="entry name" value="Aspartate receptor, ligand-binding domain"/>
    <property type="match status" value="1"/>
</dbReference>
<evidence type="ECO:0000256" key="3">
    <source>
        <dbReference type="ARBA" id="ARBA00022481"/>
    </source>
</evidence>
<evidence type="ECO:0000256" key="8">
    <source>
        <dbReference type="ARBA" id="ARBA00023136"/>
    </source>
</evidence>
<dbReference type="FunFam" id="1.10.287.950:FF:000001">
    <property type="entry name" value="Methyl-accepting chemotaxis sensory transducer"/>
    <property type="match status" value="1"/>
</dbReference>
<keyword evidence="9 11" id="KW-0807">Transducer</keyword>
<dbReference type="EMBL" id="FCOK02000010">
    <property type="protein sequence ID" value="SAL27292.1"/>
    <property type="molecule type" value="Genomic_DNA"/>
</dbReference>
<keyword evidence="8 12" id="KW-0472">Membrane</keyword>
<evidence type="ECO:0000256" key="5">
    <source>
        <dbReference type="ARBA" id="ARBA00022519"/>
    </source>
</evidence>
<dbReference type="Pfam" id="PF02203">
    <property type="entry name" value="TarH"/>
    <property type="match status" value="1"/>
</dbReference>
<dbReference type="Pfam" id="PF00015">
    <property type="entry name" value="MCPsignal"/>
    <property type="match status" value="1"/>
</dbReference>
<dbReference type="PANTHER" id="PTHR43531:SF14">
    <property type="entry name" value="METHYL-ACCEPTING CHEMOTAXIS PROTEIN I-RELATED"/>
    <property type="match status" value="1"/>
</dbReference>
<dbReference type="SMART" id="SM00283">
    <property type="entry name" value="MA"/>
    <property type="match status" value="1"/>
</dbReference>
<dbReference type="GO" id="GO:0006935">
    <property type="term" value="P:chemotaxis"/>
    <property type="evidence" value="ECO:0007669"/>
    <property type="project" value="UniProtKB-KW"/>
</dbReference>
<evidence type="ECO:0000313" key="16">
    <source>
        <dbReference type="Proteomes" id="UP000054683"/>
    </source>
</evidence>
<dbReference type="CDD" id="cd06225">
    <property type="entry name" value="HAMP"/>
    <property type="match status" value="1"/>
</dbReference>
<keyword evidence="3" id="KW-0488">Methylation</keyword>
<feature type="domain" description="HAMP" evidence="14">
    <location>
        <begin position="212"/>
        <end position="264"/>
    </location>
</feature>
<dbReference type="GO" id="GO:0007165">
    <property type="term" value="P:signal transduction"/>
    <property type="evidence" value="ECO:0007669"/>
    <property type="project" value="UniProtKB-KW"/>
</dbReference>
<comment type="similarity">
    <text evidence="10">Belongs to the methyl-accepting chemotaxis (MCP) protein family.</text>
</comment>
<dbReference type="InterPro" id="IPR004090">
    <property type="entry name" value="Chemotax_Me-accpt_rcpt"/>
</dbReference>
<evidence type="ECO:0000256" key="4">
    <source>
        <dbReference type="ARBA" id="ARBA00022500"/>
    </source>
</evidence>
<evidence type="ECO:0000256" key="7">
    <source>
        <dbReference type="ARBA" id="ARBA00022989"/>
    </source>
</evidence>
<dbReference type="SUPFAM" id="SSF58104">
    <property type="entry name" value="Methyl-accepting chemotaxis protein (MCP) signaling domain"/>
    <property type="match status" value="1"/>
</dbReference>
<dbReference type="InterPro" id="IPR003660">
    <property type="entry name" value="HAMP_dom"/>
</dbReference>
<keyword evidence="6 12" id="KW-0812">Transmembrane</keyword>
<evidence type="ECO:0000256" key="9">
    <source>
        <dbReference type="ARBA" id="ARBA00023224"/>
    </source>
</evidence>
<dbReference type="PRINTS" id="PR00260">
    <property type="entry name" value="CHEMTRNSDUCR"/>
</dbReference>
<proteinExistence type="inferred from homology"/>
<dbReference type="SUPFAM" id="SSF47170">
    <property type="entry name" value="Aspartate receptor, ligand-binding domain"/>
    <property type="match status" value="1"/>
</dbReference>
<evidence type="ECO:0000256" key="12">
    <source>
        <dbReference type="SAM" id="Phobius"/>
    </source>
</evidence>
<feature type="domain" description="Methyl-accepting transducer" evidence="13">
    <location>
        <begin position="269"/>
        <end position="498"/>
    </location>
</feature>
<gene>
    <name evidence="15" type="ORF">AWB69_02083</name>
</gene>
<dbReference type="Pfam" id="PF00672">
    <property type="entry name" value="HAMP"/>
    <property type="match status" value="1"/>
</dbReference>
<dbReference type="SMART" id="SM00304">
    <property type="entry name" value="HAMP"/>
    <property type="match status" value="1"/>
</dbReference>
<keyword evidence="7 12" id="KW-1133">Transmembrane helix</keyword>
<dbReference type="AlphaFoldDB" id="A0A158G5H8"/>
<evidence type="ECO:0000256" key="6">
    <source>
        <dbReference type="ARBA" id="ARBA00022692"/>
    </source>
</evidence>
<keyword evidence="2" id="KW-1003">Cell membrane</keyword>
<dbReference type="GO" id="GO:0004888">
    <property type="term" value="F:transmembrane signaling receptor activity"/>
    <property type="evidence" value="ECO:0007669"/>
    <property type="project" value="InterPro"/>
</dbReference>
<protein>
    <submittedName>
        <fullName evidence="15">Methyl-accepting chemotaxis protein</fullName>
    </submittedName>
</protein>
<evidence type="ECO:0000256" key="10">
    <source>
        <dbReference type="ARBA" id="ARBA00029447"/>
    </source>
</evidence>
<dbReference type="InterPro" id="IPR004089">
    <property type="entry name" value="MCPsignal_dom"/>
</dbReference>
<dbReference type="Gene3D" id="1.10.287.950">
    <property type="entry name" value="Methyl-accepting chemotaxis protein"/>
    <property type="match status" value="1"/>
</dbReference>
<sequence>MFSNFSIKARIALAFGLLVALLLVVAAFGQYGTKAGKDALHDTYAVQLSSAIAIGDMKYNLAIARVSMDRALLHPQAPDVPALVTKARSYIDPARKAYARYLALPKSAGEQVLADDVSKTFDSLVTGAIEPTLQALQTGDAATADRITMTDMPVLSLALTKSTNALNDYLMQHGASNYEEFQSTLRAVSLASGILFFLAVAVALASAVGLHRAISRPLAEALDACSSMARGDLSQRIEAHGRDEMSALMRGLSTMQSGLGETVSTVRTSSESMATATHQIASGNADLSRRTESQAAALEQTAASMEELTATVRQNNESASTASNLASEAARIAETGGAMMGRVVDTMSGISNQSAKIATIIGTIEGIAFQTNILALNAAVEAARAGEQGRGFAVVATEVRTLAQRSASAAKEIKALIDSAAVSVAEGTGLVGSAGTTMDEIVRAIRRVNDIMSEVAAASKEQSDGIAQVNRAVAQMDEVTQQNAALVEETTAAAVSLAEQAQILREAAVRFRI</sequence>
<evidence type="ECO:0000256" key="2">
    <source>
        <dbReference type="ARBA" id="ARBA00022475"/>
    </source>
</evidence>
<dbReference type="CDD" id="cd11386">
    <property type="entry name" value="MCP_signal"/>
    <property type="match status" value="1"/>
</dbReference>
<keyword evidence="4" id="KW-0145">Chemotaxis</keyword>
<dbReference type="InterPro" id="IPR003122">
    <property type="entry name" value="Tar_rcpt_lig-bd"/>
</dbReference>